<accession>A0A133URK9</accession>
<evidence type="ECO:0000313" key="1">
    <source>
        <dbReference type="EMBL" id="KXA96865.1"/>
    </source>
</evidence>
<evidence type="ECO:0000313" key="2">
    <source>
        <dbReference type="Proteomes" id="UP000070463"/>
    </source>
</evidence>
<evidence type="ECO:0008006" key="3">
    <source>
        <dbReference type="Google" id="ProtNLM"/>
    </source>
</evidence>
<comment type="caution">
    <text evidence="1">The sequence shown here is derived from an EMBL/GenBank/DDBJ whole genome shotgun (WGS) entry which is preliminary data.</text>
</comment>
<dbReference type="EMBL" id="LHXR01000056">
    <property type="protein sequence ID" value="KXA96865.1"/>
    <property type="molecule type" value="Genomic_DNA"/>
</dbReference>
<dbReference type="InterPro" id="IPR021857">
    <property type="entry name" value="DUF3467"/>
</dbReference>
<gene>
    <name evidence="1" type="ORF">AKJ37_04220</name>
</gene>
<dbReference type="Pfam" id="PF11950">
    <property type="entry name" value="DUF3467"/>
    <property type="match status" value="1"/>
</dbReference>
<dbReference type="Proteomes" id="UP000070463">
    <property type="component" value="Unassembled WGS sequence"/>
</dbReference>
<keyword evidence="2" id="KW-1185">Reference proteome</keyword>
<protein>
    <recommendedName>
        <fullName evidence="3">DUF3467 domain-containing protein</fullName>
    </recommendedName>
</protein>
<sequence>MPDKKELNIQVPEDLEPTYSNMIQIGHSDDEFSLRFIQRVHGTGMAKMKSIVSISPKHAKRLRNALEENIKKYENKFGEIELPEEDKTEDIDYVG</sequence>
<name>A0A133URK9_9EURY</name>
<proteinExistence type="predicted"/>
<dbReference type="AlphaFoldDB" id="A0A133URK9"/>
<reference evidence="1 2" key="1">
    <citation type="journal article" date="2016" name="Sci. Rep.">
        <title>Metabolic traits of an uncultured archaeal lineage -MSBL1- from brine pools of the Red Sea.</title>
        <authorList>
            <person name="Mwirichia R."/>
            <person name="Alam I."/>
            <person name="Rashid M."/>
            <person name="Vinu M."/>
            <person name="Ba-Alawi W."/>
            <person name="Anthony Kamau A."/>
            <person name="Kamanda Ngugi D."/>
            <person name="Goker M."/>
            <person name="Klenk H.P."/>
            <person name="Bajic V."/>
            <person name="Stingl U."/>
        </authorList>
    </citation>
    <scope>NUCLEOTIDE SEQUENCE [LARGE SCALE GENOMIC DNA]</scope>
    <source>
        <strain evidence="1">SCGC-AAA259I09</strain>
    </source>
</reference>
<organism evidence="1 2">
    <name type="scientific">candidate division MSBL1 archaeon SCGC-AAA259I09</name>
    <dbReference type="NCBI Taxonomy" id="1698267"/>
    <lineage>
        <taxon>Archaea</taxon>
        <taxon>Methanobacteriati</taxon>
        <taxon>Methanobacteriota</taxon>
        <taxon>candidate division MSBL1</taxon>
    </lineage>
</organism>